<dbReference type="Proteomes" id="UP000548582">
    <property type="component" value="Unassembled WGS sequence"/>
</dbReference>
<evidence type="ECO:0000256" key="2">
    <source>
        <dbReference type="ARBA" id="ARBA00022475"/>
    </source>
</evidence>
<dbReference type="InterPro" id="IPR018584">
    <property type="entry name" value="GT87"/>
</dbReference>
<protein>
    <submittedName>
        <fullName evidence="9">DUF2029 domain-containing protein</fullName>
    </submittedName>
</protein>
<keyword evidence="2" id="KW-1003">Cell membrane</keyword>
<feature type="transmembrane region" description="Helical" evidence="8">
    <location>
        <begin position="147"/>
        <end position="166"/>
    </location>
</feature>
<feature type="transmembrane region" description="Helical" evidence="8">
    <location>
        <begin position="217"/>
        <end position="236"/>
    </location>
</feature>
<evidence type="ECO:0000256" key="7">
    <source>
        <dbReference type="ARBA" id="ARBA00024033"/>
    </source>
</evidence>
<dbReference type="EMBL" id="JABBKX010000003">
    <property type="protein sequence ID" value="NMJ41776.1"/>
    <property type="molecule type" value="Genomic_DNA"/>
</dbReference>
<feature type="transmembrane region" description="Helical" evidence="8">
    <location>
        <begin position="20"/>
        <end position="37"/>
    </location>
</feature>
<dbReference type="GO" id="GO:0016758">
    <property type="term" value="F:hexosyltransferase activity"/>
    <property type="evidence" value="ECO:0007669"/>
    <property type="project" value="InterPro"/>
</dbReference>
<accession>A0A848ECK0</accession>
<feature type="transmembrane region" description="Helical" evidence="8">
    <location>
        <begin position="119"/>
        <end position="138"/>
    </location>
</feature>
<evidence type="ECO:0000256" key="3">
    <source>
        <dbReference type="ARBA" id="ARBA00022679"/>
    </source>
</evidence>
<keyword evidence="4 8" id="KW-0812">Transmembrane</keyword>
<evidence type="ECO:0000313" key="9">
    <source>
        <dbReference type="EMBL" id="NMJ41776.1"/>
    </source>
</evidence>
<sequence length="412" mass="44143">MRPLPTDPNAPPSAAMLRSVGLILLIVSALTFAAFLYKETQHGLTTPTGQAFGSDFVNFWSAARLALLGRIPDIYDLDRFHQFQEAALGGSLDLYHYSYPPSGILLSLPLGLVPYLPAWSGWMLGGWLIWICTAWLAWPGERSLRDAALYALAVPAIFLNNMSGQNGTWMAGILGGGLMLVERRPWLGGAVLGLLAIKPQLGLLVPFALLAGRQWQALGAFLLSSFGLTIASAVILGSEPWMSYASHTGLLRTVILENSSGVWRWMISPFVGLRLLGVPILPAYVVQGAIALLSLTTVVIVWRRRGPAPVRNAVLVLCTLVATPYVHVYDHVVAALVPLWLWPNLRQGSTLPATLLLIAPALGLFVATALGIGIGWVLVLPALALAMAAVRTSAAAGTAPVPDAGYRDPTRR</sequence>
<dbReference type="AlphaFoldDB" id="A0A848ECK0"/>
<feature type="transmembrane region" description="Helical" evidence="8">
    <location>
        <begin position="353"/>
        <end position="386"/>
    </location>
</feature>
<evidence type="ECO:0000313" key="10">
    <source>
        <dbReference type="Proteomes" id="UP000548582"/>
    </source>
</evidence>
<evidence type="ECO:0000256" key="8">
    <source>
        <dbReference type="SAM" id="Phobius"/>
    </source>
</evidence>
<feature type="transmembrane region" description="Helical" evidence="8">
    <location>
        <begin position="281"/>
        <end position="302"/>
    </location>
</feature>
<organism evidence="9 10">
    <name type="scientific">Neoroseomonas marina</name>
    <dbReference type="NCBI Taxonomy" id="1232220"/>
    <lineage>
        <taxon>Bacteria</taxon>
        <taxon>Pseudomonadati</taxon>
        <taxon>Pseudomonadota</taxon>
        <taxon>Alphaproteobacteria</taxon>
        <taxon>Acetobacterales</taxon>
        <taxon>Acetobacteraceae</taxon>
        <taxon>Neoroseomonas</taxon>
    </lineage>
</organism>
<reference evidence="9 10" key="1">
    <citation type="submission" date="2020-03" db="EMBL/GenBank/DDBJ databases">
        <authorList>
            <person name="Sun Q."/>
        </authorList>
    </citation>
    <scope>NUCLEOTIDE SEQUENCE [LARGE SCALE GENOMIC DNA]</scope>
    <source>
        <strain evidence="9 10">JC162</strain>
    </source>
</reference>
<evidence type="ECO:0000256" key="4">
    <source>
        <dbReference type="ARBA" id="ARBA00022692"/>
    </source>
</evidence>
<evidence type="ECO:0000256" key="5">
    <source>
        <dbReference type="ARBA" id="ARBA00022989"/>
    </source>
</evidence>
<evidence type="ECO:0000256" key="6">
    <source>
        <dbReference type="ARBA" id="ARBA00023136"/>
    </source>
</evidence>
<comment type="similarity">
    <text evidence="7">Belongs to the glycosyltransferase 87 family.</text>
</comment>
<evidence type="ECO:0000256" key="1">
    <source>
        <dbReference type="ARBA" id="ARBA00004651"/>
    </source>
</evidence>
<comment type="subcellular location">
    <subcellularLocation>
        <location evidence="1">Cell membrane</location>
        <topology evidence="1">Multi-pass membrane protein</topology>
    </subcellularLocation>
</comment>
<feature type="transmembrane region" description="Helical" evidence="8">
    <location>
        <begin position="314"/>
        <end position="341"/>
    </location>
</feature>
<gene>
    <name evidence="9" type="ORF">GWK16_11020</name>
</gene>
<keyword evidence="5 8" id="KW-1133">Transmembrane helix</keyword>
<keyword evidence="10" id="KW-1185">Reference proteome</keyword>
<dbReference type="RefSeq" id="WP_170054018.1">
    <property type="nucleotide sequence ID" value="NZ_JABBKX010000003.1"/>
</dbReference>
<keyword evidence="3" id="KW-0808">Transferase</keyword>
<proteinExistence type="inferred from homology"/>
<name>A0A848ECK0_9PROT</name>
<comment type="caution">
    <text evidence="9">The sequence shown here is derived from an EMBL/GenBank/DDBJ whole genome shotgun (WGS) entry which is preliminary data.</text>
</comment>
<feature type="transmembrane region" description="Helical" evidence="8">
    <location>
        <begin position="186"/>
        <end position="210"/>
    </location>
</feature>
<keyword evidence="6 8" id="KW-0472">Membrane</keyword>
<dbReference type="Pfam" id="PF09594">
    <property type="entry name" value="GT87"/>
    <property type="match status" value="1"/>
</dbReference>
<dbReference type="GO" id="GO:0005886">
    <property type="term" value="C:plasma membrane"/>
    <property type="evidence" value="ECO:0007669"/>
    <property type="project" value="UniProtKB-SubCell"/>
</dbReference>